<dbReference type="InterPro" id="IPR050592">
    <property type="entry name" value="GDSL_lipolytic_enzyme"/>
</dbReference>
<evidence type="ECO:0000313" key="4">
    <source>
        <dbReference type="Proteomes" id="UP000187406"/>
    </source>
</evidence>
<protein>
    <submittedName>
        <fullName evidence="3">Lipase_GDSL domain-containing protein</fullName>
    </submittedName>
</protein>
<dbReference type="InterPro" id="IPR001087">
    <property type="entry name" value="GDSL"/>
</dbReference>
<dbReference type="InParanoid" id="A0A1Q3D3D5"/>
<dbReference type="GO" id="GO:0016788">
    <property type="term" value="F:hydrolase activity, acting on ester bonds"/>
    <property type="evidence" value="ECO:0007669"/>
    <property type="project" value="InterPro"/>
</dbReference>
<dbReference type="Proteomes" id="UP000187406">
    <property type="component" value="Unassembled WGS sequence"/>
</dbReference>
<sequence length="355" mass="39115">MARMALLAVLALALTPMLSWALDIRLVRQWAVKYNVSSVLVFGDSSVDPGNNNYLSTTVKGDFLPYGKDFFDGRPTGRFSNGRLATDLIAAALGHTKTIPAFLDRNLKPTDLLHGVSFASAASGYDDLTANLSKVMPVSKQLDYFRHYKMRVIKLVGAKKAAEIIRDAIVVLSMGTNDFIQNYFLEPIRPKQFTLEEYMNYLISRMSNNIMVMHSLGLTRLAVVGVPPLGCMPIVRTLMGEGKCVKKLNLYSSLFNSKIQKELATLKTTLGMKSSYVDAYGIILDAVNHPQRYGLTVTSKGCCGTGTIEYGPTCKGMRTCADASKYVFFDAVHPTQKMYQIIAVEAIKSIDKSLA</sequence>
<dbReference type="PANTHER" id="PTHR45642:SF7">
    <property type="entry name" value="GDSL ESTERASE_LIPASE"/>
    <property type="match status" value="1"/>
</dbReference>
<accession>A0A1Q3D3D5</accession>
<dbReference type="EMBL" id="BDDD01004142">
    <property type="protein sequence ID" value="GAV87036.1"/>
    <property type="molecule type" value="Genomic_DNA"/>
</dbReference>
<comment type="caution">
    <text evidence="3">The sequence shown here is derived from an EMBL/GenBank/DDBJ whole genome shotgun (WGS) entry which is preliminary data.</text>
</comment>
<evidence type="ECO:0000313" key="3">
    <source>
        <dbReference type="EMBL" id="GAV87036.1"/>
    </source>
</evidence>
<evidence type="ECO:0000256" key="2">
    <source>
        <dbReference type="SAM" id="SignalP"/>
    </source>
</evidence>
<feature type="chain" id="PRO_5012253343" evidence="2">
    <location>
        <begin position="22"/>
        <end position="355"/>
    </location>
</feature>
<feature type="signal peptide" evidence="2">
    <location>
        <begin position="1"/>
        <end position="21"/>
    </location>
</feature>
<dbReference type="FunFam" id="3.40.50.1110:FF:000003">
    <property type="entry name" value="GDSL esterase/lipase APG"/>
    <property type="match status" value="1"/>
</dbReference>
<dbReference type="CDD" id="cd01837">
    <property type="entry name" value="SGNH_plant_lipase_like"/>
    <property type="match status" value="1"/>
</dbReference>
<dbReference type="Gene3D" id="3.40.50.1110">
    <property type="entry name" value="SGNH hydrolase"/>
    <property type="match status" value="1"/>
</dbReference>
<name>A0A1Q3D3D5_CEPFO</name>
<organism evidence="3 4">
    <name type="scientific">Cephalotus follicularis</name>
    <name type="common">Albany pitcher plant</name>
    <dbReference type="NCBI Taxonomy" id="3775"/>
    <lineage>
        <taxon>Eukaryota</taxon>
        <taxon>Viridiplantae</taxon>
        <taxon>Streptophyta</taxon>
        <taxon>Embryophyta</taxon>
        <taxon>Tracheophyta</taxon>
        <taxon>Spermatophyta</taxon>
        <taxon>Magnoliopsida</taxon>
        <taxon>eudicotyledons</taxon>
        <taxon>Gunneridae</taxon>
        <taxon>Pentapetalae</taxon>
        <taxon>rosids</taxon>
        <taxon>fabids</taxon>
        <taxon>Oxalidales</taxon>
        <taxon>Cephalotaceae</taxon>
        <taxon>Cephalotus</taxon>
    </lineage>
</organism>
<evidence type="ECO:0000256" key="1">
    <source>
        <dbReference type="ARBA" id="ARBA00008668"/>
    </source>
</evidence>
<dbReference type="AlphaFoldDB" id="A0A1Q3D3D5"/>
<comment type="similarity">
    <text evidence="1">Belongs to the 'GDSL' lipolytic enzyme family.</text>
</comment>
<dbReference type="PANTHER" id="PTHR45642">
    <property type="entry name" value="GDSL ESTERASE/LIPASE EXL3"/>
    <property type="match status" value="1"/>
</dbReference>
<dbReference type="SUPFAM" id="SSF52266">
    <property type="entry name" value="SGNH hydrolase"/>
    <property type="match status" value="1"/>
</dbReference>
<dbReference type="FunCoup" id="A0A1Q3D3D5">
    <property type="interactions" value="79"/>
</dbReference>
<keyword evidence="4" id="KW-1185">Reference proteome</keyword>
<gene>
    <name evidence="3" type="ORF">CFOL_v3_30462</name>
</gene>
<reference evidence="4" key="1">
    <citation type="submission" date="2016-04" db="EMBL/GenBank/DDBJ databases">
        <title>Cephalotus genome sequencing.</title>
        <authorList>
            <person name="Fukushima K."/>
            <person name="Hasebe M."/>
            <person name="Fang X."/>
        </authorList>
    </citation>
    <scope>NUCLEOTIDE SEQUENCE [LARGE SCALE GENOMIC DNA]</scope>
    <source>
        <strain evidence="4">cv. St1</strain>
    </source>
</reference>
<dbReference type="InterPro" id="IPR035669">
    <property type="entry name" value="SGNH_plant_lipase-like"/>
</dbReference>
<dbReference type="OrthoDB" id="1600564at2759"/>
<dbReference type="STRING" id="3775.A0A1Q3D3D5"/>
<dbReference type="InterPro" id="IPR036514">
    <property type="entry name" value="SGNH_hydro_sf"/>
</dbReference>
<proteinExistence type="inferred from homology"/>
<keyword evidence="2" id="KW-0732">Signal</keyword>
<dbReference type="Pfam" id="PF00657">
    <property type="entry name" value="Lipase_GDSL"/>
    <property type="match status" value="1"/>
</dbReference>